<proteinExistence type="predicted"/>
<gene>
    <name evidence="1" type="ORF">V5799_019237</name>
</gene>
<dbReference type="EMBL" id="JARKHS020009832">
    <property type="protein sequence ID" value="KAK8779422.1"/>
    <property type="molecule type" value="Genomic_DNA"/>
</dbReference>
<comment type="caution">
    <text evidence="1">The sequence shown here is derived from an EMBL/GenBank/DDBJ whole genome shotgun (WGS) entry which is preliminary data.</text>
</comment>
<organism evidence="1 2">
    <name type="scientific">Amblyomma americanum</name>
    <name type="common">Lone star tick</name>
    <dbReference type="NCBI Taxonomy" id="6943"/>
    <lineage>
        <taxon>Eukaryota</taxon>
        <taxon>Metazoa</taxon>
        <taxon>Ecdysozoa</taxon>
        <taxon>Arthropoda</taxon>
        <taxon>Chelicerata</taxon>
        <taxon>Arachnida</taxon>
        <taxon>Acari</taxon>
        <taxon>Parasitiformes</taxon>
        <taxon>Ixodida</taxon>
        <taxon>Ixodoidea</taxon>
        <taxon>Ixodidae</taxon>
        <taxon>Amblyomminae</taxon>
        <taxon>Amblyomma</taxon>
    </lineage>
</organism>
<sequence>MTRPALACDAPTDCLQLRCGVRENLIPHPASVDHRCYSVVAVGGTVSEPGNSSPAAPTFGSIIQGTDRVLGSGHGSCVKMQITNPFLFLVQESLGLLLAMTRPALACDAPTDGLQLRCGVRENLIPHPASVDHRCYSVVAVGGTVSEPGNSSPAAPTFGSIIQGTDRVLGSGHGSCVKMQITNPFLFLVQESLGLLLAMTRPALACDAPTDCLQLRCGVRENLIPHPASVDHRCYSVVAVGGTVSEPGNSSPAAPTFGSIIQGTDRVLGSGHGSCVKMQITNPFLFLVQESLGLLLAMTRPALACDAPTDGLQLRCGVRENLIPHPASVDHRCYSVVAVGGTVSEPGNSSPAAPTFGSIIQGTDRVLGSGHGSCVKMQITNPFLFLVQESLGLLLAMTRPALACDAPTDCLQLRCGVRENLIPHPASVDRRCYSVVAVGGTVSEPGNSSPAAPTFGSIIQGTDRVLGSGHGSCVKMQITNPFLFLVQESLGLLLAMTRPALACDAPTDGLQLRCGVRENLIPHPASVDHRCYSVVAVGGTVSEPGNSSPAAPPFGSIIQGTDRVLGSGHGSCVKMQITNPFLFLV</sequence>
<evidence type="ECO:0000313" key="2">
    <source>
        <dbReference type="Proteomes" id="UP001321473"/>
    </source>
</evidence>
<reference evidence="1 2" key="1">
    <citation type="journal article" date="2023" name="Arcadia Sci">
        <title>De novo assembly of a long-read Amblyomma americanum tick genome.</title>
        <authorList>
            <person name="Chou S."/>
            <person name="Poskanzer K.E."/>
            <person name="Rollins M."/>
            <person name="Thuy-Boun P.S."/>
        </authorList>
    </citation>
    <scope>NUCLEOTIDE SEQUENCE [LARGE SCALE GENOMIC DNA]</scope>
    <source>
        <strain evidence="1">F_SG_1</strain>
        <tissue evidence="1">Salivary glands</tissue>
    </source>
</reference>
<name>A0AAQ4EXV7_AMBAM</name>
<dbReference type="AlphaFoldDB" id="A0AAQ4EXV7"/>
<protein>
    <submittedName>
        <fullName evidence="1">Uncharacterized protein</fullName>
    </submittedName>
</protein>
<dbReference type="Proteomes" id="UP001321473">
    <property type="component" value="Unassembled WGS sequence"/>
</dbReference>
<accession>A0AAQ4EXV7</accession>
<evidence type="ECO:0000313" key="1">
    <source>
        <dbReference type="EMBL" id="KAK8779422.1"/>
    </source>
</evidence>
<keyword evidence="2" id="KW-1185">Reference proteome</keyword>